<dbReference type="PROSITE" id="PS51301">
    <property type="entry name" value="KILA_N"/>
    <property type="match status" value="1"/>
</dbReference>
<dbReference type="STRING" id="319225.Plut_0736"/>
<dbReference type="eggNOG" id="ENOG502Z7N4">
    <property type="taxonomic scope" value="Bacteria"/>
</dbReference>
<evidence type="ECO:0000313" key="4">
    <source>
        <dbReference type="Proteomes" id="UP000002709"/>
    </source>
</evidence>
<keyword evidence="4" id="KW-1185">Reference proteome</keyword>
<feature type="region of interest" description="Disordered" evidence="1">
    <location>
        <begin position="1"/>
        <end position="30"/>
    </location>
</feature>
<dbReference type="SMART" id="SM01252">
    <property type="entry name" value="KilA-N"/>
    <property type="match status" value="1"/>
</dbReference>
<accession>Q3B4X0</accession>
<gene>
    <name evidence="3" type="ordered locus">Plut_0736</name>
</gene>
<evidence type="ECO:0000256" key="1">
    <source>
        <dbReference type="SAM" id="MobiDB-lite"/>
    </source>
</evidence>
<feature type="domain" description="KilA-N" evidence="2">
    <location>
        <begin position="25"/>
        <end position="150"/>
    </location>
</feature>
<reference evidence="4" key="1">
    <citation type="submission" date="2005-08" db="EMBL/GenBank/DDBJ databases">
        <title>Complete sequence of Pelodictyon luteolum DSM 273.</title>
        <authorList>
            <consortium name="US DOE Joint Genome Institute"/>
            <person name="Copeland A."/>
            <person name="Lucas S."/>
            <person name="Lapidus A."/>
            <person name="Barry K."/>
            <person name="Detter J.C."/>
            <person name="Glavina T."/>
            <person name="Hammon N."/>
            <person name="Israni S."/>
            <person name="Pitluck S."/>
            <person name="Bryant D."/>
            <person name="Schmutz J."/>
            <person name="Larimer F."/>
            <person name="Land M."/>
            <person name="Kyrpides N."/>
            <person name="Ivanova N."/>
            <person name="Richardson P."/>
        </authorList>
    </citation>
    <scope>NUCLEOTIDE SEQUENCE [LARGE SCALE GENOMIC DNA]</scope>
    <source>
        <strain evidence="4">DSM 273 / BCRC 81028 / 2530</strain>
    </source>
</reference>
<dbReference type="HOGENOM" id="CLU_133823_0_0_10"/>
<dbReference type="InterPro" id="IPR017880">
    <property type="entry name" value="KilA_N"/>
</dbReference>
<dbReference type="InterPro" id="IPR018004">
    <property type="entry name" value="KilA/APSES_HTH"/>
</dbReference>
<evidence type="ECO:0000259" key="2">
    <source>
        <dbReference type="PROSITE" id="PS51301"/>
    </source>
</evidence>
<protein>
    <recommendedName>
        <fullName evidence="2">KilA-N domain-containing protein</fullName>
    </recommendedName>
</protein>
<dbReference type="AlphaFoldDB" id="Q3B4X0"/>
<dbReference type="Proteomes" id="UP000002709">
    <property type="component" value="Chromosome"/>
</dbReference>
<dbReference type="Pfam" id="PF04383">
    <property type="entry name" value="KilA-N"/>
    <property type="match status" value="1"/>
</dbReference>
<dbReference type="KEGG" id="plt:Plut_0736"/>
<proteinExistence type="predicted"/>
<evidence type="ECO:0000313" key="3">
    <source>
        <dbReference type="EMBL" id="ABB23611.1"/>
    </source>
</evidence>
<sequence length="150" mass="17179">MELYPNIHDKKGKQKSKEEPTERSARIPESRGKISLTGLNDQDYVCLADIARYREIIPTDDLIGNRLRNGNTLEFLGLWKQINNPGFNPVEFDRFRMQAGLNSFTLTPKQWIERTGAIAIQSRAGRYGGTYAHFDIALEFAAWISVEFKL</sequence>
<organism evidence="3 4">
    <name type="scientific">Chlorobium luteolum (strain DSM 273 / BCRC 81028 / 2530)</name>
    <name type="common">Pelodictyon luteolum</name>
    <dbReference type="NCBI Taxonomy" id="319225"/>
    <lineage>
        <taxon>Bacteria</taxon>
        <taxon>Pseudomonadati</taxon>
        <taxon>Chlorobiota</taxon>
        <taxon>Chlorobiia</taxon>
        <taxon>Chlorobiales</taxon>
        <taxon>Chlorobiaceae</taxon>
        <taxon>Chlorobium/Pelodictyon group</taxon>
        <taxon>Pelodictyon</taxon>
    </lineage>
</organism>
<name>Q3B4X0_CHLL3</name>
<dbReference type="EMBL" id="CP000096">
    <property type="protein sequence ID" value="ABB23611.1"/>
    <property type="molecule type" value="Genomic_DNA"/>
</dbReference>
<feature type="compositionally biased region" description="Basic and acidic residues" evidence="1">
    <location>
        <begin position="15"/>
        <end position="30"/>
    </location>
</feature>